<dbReference type="Proteomes" id="UP000254107">
    <property type="component" value="Unassembled WGS sequence"/>
</dbReference>
<evidence type="ECO:0000313" key="2">
    <source>
        <dbReference type="EMBL" id="STZ74953.1"/>
    </source>
</evidence>
<dbReference type="GeneID" id="302271592"/>
<protein>
    <submittedName>
        <fullName evidence="2">Uncharacterized protein</fullName>
    </submittedName>
</protein>
<gene>
    <name evidence="2" type="ORF">NCTC7911_03134</name>
</gene>
<sequence>MYSSKLKTYLIFYVFSFFALFLFRVFAVKEALSLSFMFAFMFSFVFPFFFYVIGLHKILINYFDNQYYTKQDEINFQTNLRRELQRKRALSQIDNENLHYQNQLRIEYIAQVAQIQLQSQQYLANMYQQAIINNSTNNELTAQKQLLELEAELKKQGLI</sequence>
<dbReference type="RefSeq" id="WP_115248504.1">
    <property type="nucleotide sequence ID" value="NZ_UGQC01000007.1"/>
</dbReference>
<keyword evidence="1" id="KW-0812">Transmembrane</keyword>
<dbReference type="AlphaFoldDB" id="A0A378UDW8"/>
<feature type="transmembrane region" description="Helical" evidence="1">
    <location>
        <begin position="9"/>
        <end position="27"/>
    </location>
</feature>
<keyword evidence="1" id="KW-0472">Membrane</keyword>
<proteinExistence type="predicted"/>
<accession>A0A378UDW8</accession>
<organism evidence="2 3">
    <name type="scientific">Moraxella lacunata</name>
    <dbReference type="NCBI Taxonomy" id="477"/>
    <lineage>
        <taxon>Bacteria</taxon>
        <taxon>Pseudomonadati</taxon>
        <taxon>Pseudomonadota</taxon>
        <taxon>Gammaproteobacteria</taxon>
        <taxon>Moraxellales</taxon>
        <taxon>Moraxellaceae</taxon>
        <taxon>Moraxella</taxon>
    </lineage>
</organism>
<keyword evidence="1" id="KW-1133">Transmembrane helix</keyword>
<evidence type="ECO:0000256" key="1">
    <source>
        <dbReference type="SAM" id="Phobius"/>
    </source>
</evidence>
<evidence type="ECO:0000313" key="3">
    <source>
        <dbReference type="Proteomes" id="UP000254107"/>
    </source>
</evidence>
<feature type="transmembrane region" description="Helical" evidence="1">
    <location>
        <begin position="33"/>
        <end position="53"/>
    </location>
</feature>
<reference evidence="2 3" key="1">
    <citation type="submission" date="2018-06" db="EMBL/GenBank/DDBJ databases">
        <authorList>
            <consortium name="Pathogen Informatics"/>
            <person name="Doyle S."/>
        </authorList>
    </citation>
    <scope>NUCLEOTIDE SEQUENCE [LARGE SCALE GENOMIC DNA]</scope>
    <source>
        <strain evidence="2 3">NCTC7911</strain>
    </source>
</reference>
<name>A0A378UDW8_MORLA</name>
<dbReference type="EMBL" id="UGQC01000007">
    <property type="protein sequence ID" value="STZ74953.1"/>
    <property type="molecule type" value="Genomic_DNA"/>
</dbReference>
<keyword evidence="3" id="KW-1185">Reference proteome</keyword>